<dbReference type="Proteomes" id="UP000596742">
    <property type="component" value="Unassembled WGS sequence"/>
</dbReference>
<proteinExistence type="predicted"/>
<keyword evidence="3" id="KW-1185">Reference proteome</keyword>
<gene>
    <name evidence="2" type="ORF">MGAL_10B042662</name>
</gene>
<protein>
    <submittedName>
        <fullName evidence="2">Uncharacterized protein</fullName>
    </submittedName>
</protein>
<comment type="caution">
    <text evidence="2">The sequence shown here is derived from an EMBL/GenBank/DDBJ whole genome shotgun (WGS) entry which is preliminary data.</text>
</comment>
<keyword evidence="1" id="KW-0175">Coiled coil</keyword>
<dbReference type="OrthoDB" id="6183375at2759"/>
<evidence type="ECO:0000256" key="1">
    <source>
        <dbReference type="SAM" id="Coils"/>
    </source>
</evidence>
<feature type="coiled-coil region" evidence="1">
    <location>
        <begin position="257"/>
        <end position="298"/>
    </location>
</feature>
<organism evidence="2 3">
    <name type="scientific">Mytilus galloprovincialis</name>
    <name type="common">Mediterranean mussel</name>
    <dbReference type="NCBI Taxonomy" id="29158"/>
    <lineage>
        <taxon>Eukaryota</taxon>
        <taxon>Metazoa</taxon>
        <taxon>Spiralia</taxon>
        <taxon>Lophotrochozoa</taxon>
        <taxon>Mollusca</taxon>
        <taxon>Bivalvia</taxon>
        <taxon>Autobranchia</taxon>
        <taxon>Pteriomorphia</taxon>
        <taxon>Mytilida</taxon>
        <taxon>Mytiloidea</taxon>
        <taxon>Mytilidae</taxon>
        <taxon>Mytilinae</taxon>
        <taxon>Mytilus</taxon>
    </lineage>
</organism>
<name>A0A8B6DJ73_MYTGA</name>
<sequence>MSGTFFYFSAQNAAFYEMETLPMSLDMESIIHHDVAVTDNVVLTESEIAYFWICALDVIDCDVSLTYKYSILNGIANTHLHCPNVSAFVRKMKNIKEKALKKKSTDCLSTTIIDCMKVQNIGEECKKQVITEAWLLKPSEITVDFVNRKMALELRSYKTRNEIPDKKCALWFLYLCKLQTLPHLGRLWIYIDRTFNKKNKLKNEEKDEYLNGLLTLPNPTEKEKKISCNVCNISKVENNIIFTKSSQNSKSKINKSYMKLRKEKMSANLEIYNLKRENENLTKKLDEHREKLGRLNTRNVNKRIKLRNVKILKLSEQNKQLFARQKYLQKLV</sequence>
<reference evidence="2" key="1">
    <citation type="submission" date="2018-11" db="EMBL/GenBank/DDBJ databases">
        <authorList>
            <person name="Alioto T."/>
            <person name="Alioto T."/>
        </authorList>
    </citation>
    <scope>NUCLEOTIDE SEQUENCE</scope>
</reference>
<dbReference type="EMBL" id="UYJE01003515">
    <property type="protein sequence ID" value="VDI19952.1"/>
    <property type="molecule type" value="Genomic_DNA"/>
</dbReference>
<evidence type="ECO:0000313" key="2">
    <source>
        <dbReference type="EMBL" id="VDI19952.1"/>
    </source>
</evidence>
<accession>A0A8B6DJ73</accession>
<evidence type="ECO:0000313" key="3">
    <source>
        <dbReference type="Proteomes" id="UP000596742"/>
    </source>
</evidence>
<dbReference type="AlphaFoldDB" id="A0A8B6DJ73"/>